<dbReference type="InterPro" id="IPR051086">
    <property type="entry name" value="RNase_D-like"/>
</dbReference>
<dbReference type="EMBL" id="UOEQ01000532">
    <property type="protein sequence ID" value="VAW24451.1"/>
    <property type="molecule type" value="Genomic_DNA"/>
</dbReference>
<dbReference type="InterPro" id="IPR012337">
    <property type="entry name" value="RNaseH-like_sf"/>
</dbReference>
<dbReference type="GO" id="GO:0000166">
    <property type="term" value="F:nucleotide binding"/>
    <property type="evidence" value="ECO:0007669"/>
    <property type="project" value="InterPro"/>
</dbReference>
<dbReference type="InterPro" id="IPR002121">
    <property type="entry name" value="HRDC_dom"/>
</dbReference>
<evidence type="ECO:0000256" key="2">
    <source>
        <dbReference type="ARBA" id="ARBA00022694"/>
    </source>
</evidence>
<name>A0A3B0U092_9ZZZZ</name>
<keyword evidence="4 7" id="KW-0378">Hydrolase</keyword>
<dbReference type="PANTHER" id="PTHR47649:SF1">
    <property type="entry name" value="RIBONUCLEASE D"/>
    <property type="match status" value="1"/>
</dbReference>
<evidence type="ECO:0000256" key="5">
    <source>
        <dbReference type="ARBA" id="ARBA00022839"/>
    </source>
</evidence>
<accession>A0A3B0U092</accession>
<dbReference type="AlphaFoldDB" id="A0A3B0U092"/>
<dbReference type="Gene3D" id="3.30.420.10">
    <property type="entry name" value="Ribonuclease H-like superfamily/Ribonuclease H"/>
    <property type="match status" value="1"/>
</dbReference>
<dbReference type="InterPro" id="IPR002562">
    <property type="entry name" value="3'-5'_exonuclease_dom"/>
</dbReference>
<dbReference type="GO" id="GO:0008033">
    <property type="term" value="P:tRNA processing"/>
    <property type="evidence" value="ECO:0007669"/>
    <property type="project" value="UniProtKB-KW"/>
</dbReference>
<sequence>MQLISGTEELKVFCQRAGKFDFITIDTEFHRETTYWPILCLVQVATSDEAVLIDPMAKDIDLSPLLELLANEKIVKVFHAARQDIEIFVKMTGAVPSPVFDSQIAASVCGYGDSISYDKLVQAIVGAQVDKSSRFTDWAARPLTEKQMAYALADVTHLRDIYLELSKKLKELNRVSWMQDEQQPLTSLSTYIMEPKDAWVRLKSKVNRPRDLAMLMELAALREQKAQESDRPRRRVLKDDALYELAIQRPKSQKDFDRFRAVQKGFGNSRLAQEIIALTKKVDNIPDNELPPMPKRRMGPSPKGPIGDLLRVLVKAVAEREGVASRIIANSSDIDELVLSDNADIAAMSGWRFELFGKKALALKHGKLGLAASPDGIIEIEIDNSKT</sequence>
<dbReference type="GO" id="GO:0008408">
    <property type="term" value="F:3'-5' exonuclease activity"/>
    <property type="evidence" value="ECO:0007669"/>
    <property type="project" value="InterPro"/>
</dbReference>
<dbReference type="Pfam" id="PF00570">
    <property type="entry name" value="HRDC"/>
    <property type="match status" value="1"/>
</dbReference>
<keyword evidence="5" id="KW-0269">Exonuclease</keyword>
<proteinExistence type="inferred from homology"/>
<dbReference type="PROSITE" id="PS50967">
    <property type="entry name" value="HRDC"/>
    <property type="match status" value="1"/>
</dbReference>
<evidence type="ECO:0000313" key="7">
    <source>
        <dbReference type="EMBL" id="VAW24451.1"/>
    </source>
</evidence>
<keyword evidence="1" id="KW-0963">Cytoplasm</keyword>
<evidence type="ECO:0000256" key="4">
    <source>
        <dbReference type="ARBA" id="ARBA00022801"/>
    </source>
</evidence>
<keyword evidence="2" id="KW-0819">tRNA processing</keyword>
<dbReference type="EC" id="3.1.26.3" evidence="7"/>
<feature type="domain" description="HRDC" evidence="6">
    <location>
        <begin position="208"/>
        <end position="289"/>
    </location>
</feature>
<keyword evidence="3" id="KW-0540">Nuclease</keyword>
<evidence type="ECO:0000256" key="1">
    <source>
        <dbReference type="ARBA" id="ARBA00022490"/>
    </source>
</evidence>
<dbReference type="InterPro" id="IPR006292">
    <property type="entry name" value="RNase_D"/>
</dbReference>
<dbReference type="SUPFAM" id="SSF47819">
    <property type="entry name" value="HRDC-like"/>
    <property type="match status" value="2"/>
</dbReference>
<protein>
    <submittedName>
        <fullName evidence="7">Ribonuclease D</fullName>
        <ecNumber evidence="7">3.1.26.3</ecNumber>
    </submittedName>
</protein>
<gene>
    <name evidence="7" type="ORF">MNBD_ALPHA11-1163</name>
</gene>
<dbReference type="GO" id="GO:0033890">
    <property type="term" value="F:ribonuclease D activity"/>
    <property type="evidence" value="ECO:0007669"/>
    <property type="project" value="InterPro"/>
</dbReference>
<dbReference type="InterPro" id="IPR044876">
    <property type="entry name" value="HRDC_dom_sf"/>
</dbReference>
<reference evidence="7" key="1">
    <citation type="submission" date="2018-06" db="EMBL/GenBank/DDBJ databases">
        <authorList>
            <person name="Zhirakovskaya E."/>
        </authorList>
    </citation>
    <scope>NUCLEOTIDE SEQUENCE</scope>
</reference>
<dbReference type="Gene3D" id="1.10.150.80">
    <property type="entry name" value="HRDC domain"/>
    <property type="match status" value="1"/>
</dbReference>
<dbReference type="SMART" id="SM00474">
    <property type="entry name" value="35EXOc"/>
    <property type="match status" value="1"/>
</dbReference>
<dbReference type="NCBIfam" id="TIGR01388">
    <property type="entry name" value="rnd"/>
    <property type="match status" value="1"/>
</dbReference>
<dbReference type="SUPFAM" id="SSF53098">
    <property type="entry name" value="Ribonuclease H-like"/>
    <property type="match status" value="1"/>
</dbReference>
<dbReference type="HAMAP" id="MF_01899">
    <property type="entry name" value="RNase_D"/>
    <property type="match status" value="1"/>
</dbReference>
<dbReference type="Pfam" id="PF01612">
    <property type="entry name" value="DNA_pol_A_exo1"/>
    <property type="match status" value="1"/>
</dbReference>
<dbReference type="InterPro" id="IPR036397">
    <property type="entry name" value="RNaseH_sf"/>
</dbReference>
<organism evidence="7">
    <name type="scientific">hydrothermal vent metagenome</name>
    <dbReference type="NCBI Taxonomy" id="652676"/>
    <lineage>
        <taxon>unclassified sequences</taxon>
        <taxon>metagenomes</taxon>
        <taxon>ecological metagenomes</taxon>
    </lineage>
</organism>
<dbReference type="InterPro" id="IPR010997">
    <property type="entry name" value="HRDC-like_sf"/>
</dbReference>
<dbReference type="CDD" id="cd06142">
    <property type="entry name" value="RNaseD_exo"/>
    <property type="match status" value="1"/>
</dbReference>
<dbReference type="SMART" id="SM00341">
    <property type="entry name" value="HRDC"/>
    <property type="match status" value="1"/>
</dbReference>
<dbReference type="PANTHER" id="PTHR47649">
    <property type="entry name" value="RIBONUCLEASE D"/>
    <property type="match status" value="1"/>
</dbReference>
<evidence type="ECO:0000256" key="3">
    <source>
        <dbReference type="ARBA" id="ARBA00022722"/>
    </source>
</evidence>
<dbReference type="GO" id="GO:0004525">
    <property type="term" value="F:ribonuclease III activity"/>
    <property type="evidence" value="ECO:0007669"/>
    <property type="project" value="UniProtKB-EC"/>
</dbReference>
<dbReference type="GO" id="GO:0003676">
    <property type="term" value="F:nucleic acid binding"/>
    <property type="evidence" value="ECO:0007669"/>
    <property type="project" value="InterPro"/>
</dbReference>
<evidence type="ECO:0000259" key="6">
    <source>
        <dbReference type="PROSITE" id="PS50967"/>
    </source>
</evidence>